<comment type="subcellular location">
    <subcellularLocation>
        <location evidence="1">Cytoplasm</location>
    </subcellularLocation>
</comment>
<evidence type="ECO:0000256" key="2">
    <source>
        <dbReference type="ARBA" id="ARBA00006914"/>
    </source>
</evidence>
<evidence type="ECO:0000256" key="8">
    <source>
        <dbReference type="SAM" id="MobiDB-lite"/>
    </source>
</evidence>
<evidence type="ECO:0000256" key="3">
    <source>
        <dbReference type="ARBA" id="ARBA00022490"/>
    </source>
</evidence>
<dbReference type="Gene3D" id="3.40.50.300">
    <property type="entry name" value="P-loop containing nucleotide triphosphate hydrolases"/>
    <property type="match status" value="1"/>
</dbReference>
<evidence type="ECO:0000256" key="7">
    <source>
        <dbReference type="RuleBase" id="RU003651"/>
    </source>
</evidence>
<dbReference type="InterPro" id="IPR027417">
    <property type="entry name" value="P-loop_NTPase"/>
</dbReference>
<dbReference type="CTD" id="9805475"/>
<protein>
    <recommendedName>
        <fullName evidence="9">AAA+ ATPase domain-containing protein</fullName>
    </recommendedName>
</protein>
<reference evidence="10 11" key="1">
    <citation type="submission" date="2019-12" db="EMBL/GenBank/DDBJ databases">
        <title>Chromosome-level assembly of the Caenorhabditis remanei genome.</title>
        <authorList>
            <person name="Teterina A.A."/>
            <person name="Willis J.H."/>
            <person name="Phillips P.C."/>
        </authorList>
    </citation>
    <scope>NUCLEOTIDE SEQUENCE [LARGE SCALE GENOMIC DNA]</scope>
    <source>
        <strain evidence="10 11">PX506</strain>
        <tissue evidence="10">Whole organism</tissue>
    </source>
</reference>
<feature type="domain" description="AAA+ ATPase" evidence="9">
    <location>
        <begin position="170"/>
        <end position="309"/>
    </location>
</feature>
<keyword evidence="3" id="KW-0963">Cytoplasm</keyword>
<dbReference type="FunFam" id="3.40.50.300:FF:000034">
    <property type="entry name" value="26S protease regulatory subunit 10B"/>
    <property type="match status" value="1"/>
</dbReference>
<evidence type="ECO:0000256" key="6">
    <source>
        <dbReference type="ARBA" id="ARBA00022942"/>
    </source>
</evidence>
<dbReference type="Pfam" id="PF17862">
    <property type="entry name" value="AAA_lid_3"/>
    <property type="match status" value="1"/>
</dbReference>
<dbReference type="GO" id="GO:0000502">
    <property type="term" value="C:proteasome complex"/>
    <property type="evidence" value="ECO:0007669"/>
    <property type="project" value="UniProtKB-KW"/>
</dbReference>
<dbReference type="GO" id="GO:0005737">
    <property type="term" value="C:cytoplasm"/>
    <property type="evidence" value="ECO:0007669"/>
    <property type="project" value="UniProtKB-SubCell"/>
</dbReference>
<dbReference type="AlphaFoldDB" id="A0A6A5HTJ7"/>
<dbReference type="InterPro" id="IPR041569">
    <property type="entry name" value="AAA_lid_3"/>
</dbReference>
<dbReference type="Proteomes" id="UP000483820">
    <property type="component" value="Chromosome I"/>
</dbReference>
<dbReference type="InterPro" id="IPR003959">
    <property type="entry name" value="ATPase_AAA_core"/>
</dbReference>
<evidence type="ECO:0000256" key="5">
    <source>
        <dbReference type="ARBA" id="ARBA00022840"/>
    </source>
</evidence>
<evidence type="ECO:0000256" key="4">
    <source>
        <dbReference type="ARBA" id="ARBA00022741"/>
    </source>
</evidence>
<dbReference type="InterPro" id="IPR003593">
    <property type="entry name" value="AAA+_ATPase"/>
</dbReference>
<comment type="caution">
    <text evidence="10">The sequence shown here is derived from an EMBL/GenBank/DDBJ whole genome shotgun (WGS) entry which is preliminary data.</text>
</comment>
<comment type="similarity">
    <text evidence="2 7">Belongs to the AAA ATPase family.</text>
</comment>
<dbReference type="GO" id="GO:0016887">
    <property type="term" value="F:ATP hydrolysis activity"/>
    <property type="evidence" value="ECO:0007669"/>
    <property type="project" value="InterPro"/>
</dbReference>
<proteinExistence type="inferred from homology"/>
<dbReference type="Gene3D" id="1.10.8.60">
    <property type="match status" value="1"/>
</dbReference>
<evidence type="ECO:0000256" key="1">
    <source>
        <dbReference type="ARBA" id="ARBA00004496"/>
    </source>
</evidence>
<name>A0A6A5HTJ7_CAERE</name>
<gene>
    <name evidence="10" type="ORF">GCK72_002884</name>
</gene>
<dbReference type="InterPro" id="IPR003960">
    <property type="entry name" value="ATPase_AAA_CS"/>
</dbReference>
<dbReference type="SMART" id="SM00382">
    <property type="entry name" value="AAA"/>
    <property type="match status" value="1"/>
</dbReference>
<feature type="region of interest" description="Disordered" evidence="8">
    <location>
        <begin position="80"/>
        <end position="100"/>
    </location>
</feature>
<dbReference type="EMBL" id="WUAV01000001">
    <property type="protein sequence ID" value="KAF1771059.1"/>
    <property type="molecule type" value="Genomic_DNA"/>
</dbReference>
<keyword evidence="4 7" id="KW-0547">Nucleotide-binding</keyword>
<evidence type="ECO:0000259" key="9">
    <source>
        <dbReference type="SMART" id="SM00382"/>
    </source>
</evidence>
<organism evidence="10 11">
    <name type="scientific">Caenorhabditis remanei</name>
    <name type="common">Caenorhabditis vulgaris</name>
    <dbReference type="NCBI Taxonomy" id="31234"/>
    <lineage>
        <taxon>Eukaryota</taxon>
        <taxon>Metazoa</taxon>
        <taxon>Ecdysozoa</taxon>
        <taxon>Nematoda</taxon>
        <taxon>Chromadorea</taxon>
        <taxon>Rhabditida</taxon>
        <taxon>Rhabditina</taxon>
        <taxon>Rhabditomorpha</taxon>
        <taxon>Rhabditoidea</taxon>
        <taxon>Rhabditidae</taxon>
        <taxon>Peloderinae</taxon>
        <taxon>Caenorhabditis</taxon>
    </lineage>
</organism>
<feature type="compositionally biased region" description="Basic and acidic residues" evidence="8">
    <location>
        <begin position="80"/>
        <end position="98"/>
    </location>
</feature>
<evidence type="ECO:0000313" key="11">
    <source>
        <dbReference type="Proteomes" id="UP000483820"/>
    </source>
</evidence>
<accession>A0A6A5HTJ7</accession>
<dbReference type="GeneID" id="9805475"/>
<sequence length="393" mass="44053">MSICLLSRLIKEESEFTLSILKTEDTVNREFIETELEETLPTESDLFPNLSKNRVKAEQFEEESGNAMAEKTKVVNLGRVKSEEADDSVKNDKEEPQDVPKNLPIEAQGLTKSQLHREVDPLLNNVLQVEQGKISYSDVGGLTEQIDKLREFAELPVVNPELFRRIGISPFNACLLFGPSGTGKTLLASALKSQLDCAFIKVVSSEIVDKYIGESARIIRDMFNYARDHQPCVVFMDEIDAIGGRRFPKGTSADREIQRTLMELLNQLDRIDSLGTVKVIMATNRPDTLDPALLRPGRLDRKIEIGLPDEQSRIEILKIHSNKITKHGEIDFEAVVKLSDGFSGAHLKNVCTEAGMYAIRAGRERVTNEDFMNAVREVGDALRLETKLDKKPV</sequence>
<dbReference type="FunFam" id="1.10.8.60:FF:000006">
    <property type="entry name" value="26S protease regulatory subunit 8"/>
    <property type="match status" value="1"/>
</dbReference>
<keyword evidence="5 7" id="KW-0067">ATP-binding</keyword>
<dbReference type="KEGG" id="crq:GCK72_002884"/>
<dbReference type="SUPFAM" id="SSF52540">
    <property type="entry name" value="P-loop containing nucleoside triphosphate hydrolases"/>
    <property type="match status" value="1"/>
</dbReference>
<dbReference type="GO" id="GO:0005524">
    <property type="term" value="F:ATP binding"/>
    <property type="evidence" value="ECO:0007669"/>
    <property type="project" value="UniProtKB-KW"/>
</dbReference>
<keyword evidence="6" id="KW-0647">Proteasome</keyword>
<dbReference type="InterPro" id="IPR050221">
    <property type="entry name" value="26S_Proteasome_ATPase"/>
</dbReference>
<dbReference type="Pfam" id="PF00004">
    <property type="entry name" value="AAA"/>
    <property type="match status" value="1"/>
</dbReference>
<dbReference type="RefSeq" id="XP_053592315.1">
    <property type="nucleotide sequence ID" value="XM_053723670.1"/>
</dbReference>
<evidence type="ECO:0000313" key="10">
    <source>
        <dbReference type="EMBL" id="KAF1771059.1"/>
    </source>
</evidence>
<dbReference type="PROSITE" id="PS00674">
    <property type="entry name" value="AAA"/>
    <property type="match status" value="1"/>
</dbReference>
<dbReference type="PANTHER" id="PTHR23073">
    <property type="entry name" value="26S PROTEASOME REGULATORY SUBUNIT"/>
    <property type="match status" value="1"/>
</dbReference>